<protein>
    <submittedName>
        <fullName evidence="1">Uncharacterized protein</fullName>
    </submittedName>
</protein>
<accession>A0ABS8DBH5</accession>
<name>A0ABS8DBH5_9FIRM</name>
<comment type="caution">
    <text evidence="1">The sequence shown here is derived from an EMBL/GenBank/DDBJ whole genome shotgun (WGS) entry which is preliminary data.</text>
</comment>
<proteinExistence type="predicted"/>
<evidence type="ECO:0000313" key="2">
    <source>
        <dbReference type="Proteomes" id="UP001299546"/>
    </source>
</evidence>
<reference evidence="1 2" key="1">
    <citation type="submission" date="2021-10" db="EMBL/GenBank/DDBJ databases">
        <title>Collection of gut derived symbiotic bacterial strains cultured from healthy donors.</title>
        <authorList>
            <person name="Lin H."/>
            <person name="Littmann E."/>
            <person name="Kohout C."/>
            <person name="Pamer E.G."/>
        </authorList>
    </citation>
    <scope>NUCLEOTIDE SEQUENCE [LARGE SCALE GENOMIC DNA]</scope>
    <source>
        <strain evidence="1 2">DFI.1.165</strain>
    </source>
</reference>
<gene>
    <name evidence="1" type="ORF">LIZ65_00555</name>
</gene>
<dbReference type="RefSeq" id="WP_199882786.1">
    <property type="nucleotide sequence ID" value="NZ_JAJCIQ010000001.1"/>
</dbReference>
<sequence length="58" mass="6851">MTQTVTYQRETKSAPFQGKTIVLENLTPVLSPKVRDKRKKEIERCLFEVFSKYGDRRC</sequence>
<keyword evidence="2" id="KW-1185">Reference proteome</keyword>
<evidence type="ECO:0000313" key="1">
    <source>
        <dbReference type="EMBL" id="MCB7385766.1"/>
    </source>
</evidence>
<organism evidence="1 2">
    <name type="scientific">Bariatricus massiliensis</name>
    <dbReference type="NCBI Taxonomy" id="1745713"/>
    <lineage>
        <taxon>Bacteria</taxon>
        <taxon>Bacillati</taxon>
        <taxon>Bacillota</taxon>
        <taxon>Clostridia</taxon>
        <taxon>Lachnospirales</taxon>
        <taxon>Lachnospiraceae</taxon>
        <taxon>Bariatricus</taxon>
    </lineage>
</organism>
<dbReference type="Proteomes" id="UP001299546">
    <property type="component" value="Unassembled WGS sequence"/>
</dbReference>
<dbReference type="EMBL" id="JAJCIS010000001">
    <property type="protein sequence ID" value="MCB7385766.1"/>
    <property type="molecule type" value="Genomic_DNA"/>
</dbReference>